<dbReference type="PANTHER" id="PTHR13847:SF193">
    <property type="entry name" value="PYRUVATE DEHYDROGENASE PHOSPHATASE REGULATORY SUBUNIT, MITOCHONDRIAL"/>
    <property type="match status" value="1"/>
</dbReference>
<dbReference type="Proteomes" id="UP000587527">
    <property type="component" value="Unassembled WGS sequence"/>
</dbReference>
<dbReference type="SUPFAM" id="SSF54373">
    <property type="entry name" value="FAD-linked reductases, C-terminal domain"/>
    <property type="match status" value="1"/>
</dbReference>
<dbReference type="Pfam" id="PF01266">
    <property type="entry name" value="DAO"/>
    <property type="match status" value="1"/>
</dbReference>
<sequence>MTETARAVVIGGGIVGCATAYHLARLGWTEITLIEQHELTDGTTWHSAGFVTALRGNAAHRRLVGYLPEATRAVSAETGLDAGWRSVGGLRLASTPAGVDELRRQARLVEEAGIAVELRTAAAASSLAPILDLTGVQAAAWLPGDGFIRPKNAAAAFAAGAVARGVTIRTGVRVTGLVVTGKRVTGVKTTDGTIGATAVINAAGAAASSIGAFGGAAVPVCPINHQYAVTGSFDPPLDPDTTPTVRDPERNLYLRAAGGGLIIGGYAKDPVPAWPTGSTAPLSRPRSLAEPVSNDEVEAAARERVPGMPAVVKLMHGPEGFTPDGEPLVGPSGVEGLWVAAGMGLHGMGLAAGIGKTLAEQITGGAAEWDVTSLDPRRFGPFAHNRHWVTTRAIDAFRRTFSPH</sequence>
<dbReference type="SUPFAM" id="SSF51905">
    <property type="entry name" value="FAD/NAD(P)-binding domain"/>
    <property type="match status" value="1"/>
</dbReference>
<accession>A0A841BXL2</accession>
<dbReference type="PROSITE" id="PS51257">
    <property type="entry name" value="PROKAR_LIPOPROTEIN"/>
    <property type="match status" value="1"/>
</dbReference>
<name>A0A841BXL2_9ACTN</name>
<dbReference type="EMBL" id="JACHMN010000003">
    <property type="protein sequence ID" value="MBB5872266.1"/>
    <property type="molecule type" value="Genomic_DNA"/>
</dbReference>
<dbReference type="GO" id="GO:0005737">
    <property type="term" value="C:cytoplasm"/>
    <property type="evidence" value="ECO:0007669"/>
    <property type="project" value="TreeGrafter"/>
</dbReference>
<feature type="domain" description="FAD dependent oxidoreductase" evidence="1">
    <location>
        <begin position="7"/>
        <end position="360"/>
    </location>
</feature>
<evidence type="ECO:0000259" key="1">
    <source>
        <dbReference type="Pfam" id="PF01266"/>
    </source>
</evidence>
<dbReference type="Gene3D" id="3.30.9.10">
    <property type="entry name" value="D-Amino Acid Oxidase, subunit A, domain 2"/>
    <property type="match status" value="1"/>
</dbReference>
<dbReference type="GO" id="GO:0102317">
    <property type="term" value="F:4-methylaminobutyrate oxidase (demethylating) activity"/>
    <property type="evidence" value="ECO:0007669"/>
    <property type="project" value="UniProtKB-EC"/>
</dbReference>
<dbReference type="Gene3D" id="3.50.50.60">
    <property type="entry name" value="FAD/NAD(P)-binding domain"/>
    <property type="match status" value="1"/>
</dbReference>
<dbReference type="EC" id="1.5.3.19" evidence="3"/>
<evidence type="ECO:0000259" key="2">
    <source>
        <dbReference type="Pfam" id="PF16350"/>
    </source>
</evidence>
<dbReference type="InterPro" id="IPR006076">
    <property type="entry name" value="FAD-dep_OxRdtase"/>
</dbReference>
<protein>
    <submittedName>
        <fullName evidence="3">4-methylaminobutanoate oxidase (Formaldehyde-forming)</fullName>
        <ecNumber evidence="3">1.5.3.19</ecNumber>
    </submittedName>
</protein>
<organism evidence="3 4">
    <name type="scientific">Allocatelliglobosispora scoriae</name>
    <dbReference type="NCBI Taxonomy" id="643052"/>
    <lineage>
        <taxon>Bacteria</taxon>
        <taxon>Bacillati</taxon>
        <taxon>Actinomycetota</taxon>
        <taxon>Actinomycetes</taxon>
        <taxon>Micromonosporales</taxon>
        <taxon>Micromonosporaceae</taxon>
        <taxon>Allocatelliglobosispora</taxon>
    </lineage>
</organism>
<dbReference type="InterPro" id="IPR036188">
    <property type="entry name" value="FAD/NAD-bd_sf"/>
</dbReference>
<dbReference type="InterPro" id="IPR032503">
    <property type="entry name" value="FAO_M"/>
</dbReference>
<comment type="caution">
    <text evidence="3">The sequence shown here is derived from an EMBL/GenBank/DDBJ whole genome shotgun (WGS) entry which is preliminary data.</text>
</comment>
<dbReference type="Pfam" id="PF16350">
    <property type="entry name" value="FAO_M"/>
    <property type="match status" value="1"/>
</dbReference>
<evidence type="ECO:0000313" key="4">
    <source>
        <dbReference type="Proteomes" id="UP000587527"/>
    </source>
</evidence>
<gene>
    <name evidence="3" type="ORF">F4553_005700</name>
</gene>
<keyword evidence="4" id="KW-1185">Reference proteome</keyword>
<dbReference type="PANTHER" id="PTHR13847">
    <property type="entry name" value="SARCOSINE DEHYDROGENASE-RELATED"/>
    <property type="match status" value="1"/>
</dbReference>
<reference evidence="3 4" key="1">
    <citation type="submission" date="2020-08" db="EMBL/GenBank/DDBJ databases">
        <title>Sequencing the genomes of 1000 actinobacteria strains.</title>
        <authorList>
            <person name="Klenk H.-P."/>
        </authorList>
    </citation>
    <scope>NUCLEOTIDE SEQUENCE [LARGE SCALE GENOMIC DNA]</scope>
    <source>
        <strain evidence="3 4">DSM 45362</strain>
    </source>
</reference>
<evidence type="ECO:0000313" key="3">
    <source>
        <dbReference type="EMBL" id="MBB5872266.1"/>
    </source>
</evidence>
<keyword evidence="3" id="KW-0560">Oxidoreductase</keyword>
<proteinExistence type="predicted"/>
<dbReference type="AlphaFoldDB" id="A0A841BXL2"/>
<feature type="domain" description="FAD dependent oxidoreductase central" evidence="2">
    <location>
        <begin position="365"/>
        <end position="404"/>
    </location>
</feature>
<dbReference type="RefSeq" id="WP_184841718.1">
    <property type="nucleotide sequence ID" value="NZ_JACHMN010000003.1"/>
</dbReference>